<sequence>MQLYPTGRAHDALASIIVTPTFDEANSDAAHTGQRAKSFGVRRIDETVDDYIMVTSMESFADPLIQFKHFTKRQTINNGIEKQKEKISNDYPYFSYSIFEFILPPPLQRTANSSSLKQPPVSGEEIEA</sequence>
<reference evidence="2" key="1">
    <citation type="submission" date="2022-11" db="UniProtKB">
        <authorList>
            <consortium name="WormBaseParasite"/>
        </authorList>
    </citation>
    <scope>IDENTIFICATION</scope>
</reference>
<evidence type="ECO:0000313" key="1">
    <source>
        <dbReference type="Proteomes" id="UP000887565"/>
    </source>
</evidence>
<dbReference type="AlphaFoldDB" id="A0A915ITQ7"/>
<protein>
    <submittedName>
        <fullName evidence="2">Uncharacterized protein</fullName>
    </submittedName>
</protein>
<dbReference type="Proteomes" id="UP000887565">
    <property type="component" value="Unplaced"/>
</dbReference>
<proteinExistence type="predicted"/>
<evidence type="ECO:0000313" key="2">
    <source>
        <dbReference type="WBParaSite" id="nRc.2.0.1.t17235-RA"/>
    </source>
</evidence>
<keyword evidence="1" id="KW-1185">Reference proteome</keyword>
<dbReference type="WBParaSite" id="nRc.2.0.1.t17235-RA">
    <property type="protein sequence ID" value="nRc.2.0.1.t17235-RA"/>
    <property type="gene ID" value="nRc.2.0.1.g17235"/>
</dbReference>
<name>A0A915ITQ7_ROMCU</name>
<organism evidence="1 2">
    <name type="scientific">Romanomermis culicivorax</name>
    <name type="common">Nematode worm</name>
    <dbReference type="NCBI Taxonomy" id="13658"/>
    <lineage>
        <taxon>Eukaryota</taxon>
        <taxon>Metazoa</taxon>
        <taxon>Ecdysozoa</taxon>
        <taxon>Nematoda</taxon>
        <taxon>Enoplea</taxon>
        <taxon>Dorylaimia</taxon>
        <taxon>Mermithida</taxon>
        <taxon>Mermithoidea</taxon>
        <taxon>Mermithidae</taxon>
        <taxon>Romanomermis</taxon>
    </lineage>
</organism>
<accession>A0A915ITQ7</accession>